<evidence type="ECO:0000256" key="6">
    <source>
        <dbReference type="ARBA" id="ARBA00023136"/>
    </source>
</evidence>
<dbReference type="InterPro" id="IPR036890">
    <property type="entry name" value="HATPase_C_sf"/>
</dbReference>
<dbReference type="STRING" id="1637975.AN957_04935"/>
<organism evidence="9 10">
    <name type="scientific">Cytobacillus solani</name>
    <dbReference type="NCBI Taxonomy" id="1637975"/>
    <lineage>
        <taxon>Bacteria</taxon>
        <taxon>Bacillati</taxon>
        <taxon>Bacillota</taxon>
        <taxon>Bacilli</taxon>
        <taxon>Bacillales</taxon>
        <taxon>Bacillaceae</taxon>
        <taxon>Cytobacillus</taxon>
    </lineage>
</organism>
<dbReference type="InterPro" id="IPR050640">
    <property type="entry name" value="Bact_2-comp_sensor_kinase"/>
</dbReference>
<evidence type="ECO:0000256" key="4">
    <source>
        <dbReference type="ARBA" id="ARBA00022679"/>
    </source>
</evidence>
<evidence type="ECO:0000313" key="9">
    <source>
        <dbReference type="EMBL" id="KQL18019.1"/>
    </source>
</evidence>
<accession>A0A0Q3VGE3</accession>
<dbReference type="AlphaFoldDB" id="A0A0Q3VGE3"/>
<dbReference type="PATRIC" id="fig|1637975.4.peg.679"/>
<name>A0A0Q3VGE3_9BACI</name>
<evidence type="ECO:0000256" key="2">
    <source>
        <dbReference type="ARBA" id="ARBA00022475"/>
    </source>
</evidence>
<dbReference type="CDD" id="cd06225">
    <property type="entry name" value="HAMP"/>
    <property type="match status" value="1"/>
</dbReference>
<feature type="domain" description="HAMP" evidence="8">
    <location>
        <begin position="290"/>
        <end position="342"/>
    </location>
</feature>
<evidence type="ECO:0000256" key="5">
    <source>
        <dbReference type="ARBA" id="ARBA00022777"/>
    </source>
</evidence>
<dbReference type="SMART" id="SM00304">
    <property type="entry name" value="HAMP"/>
    <property type="match status" value="1"/>
</dbReference>
<dbReference type="InterPro" id="IPR003594">
    <property type="entry name" value="HATPase_dom"/>
</dbReference>
<dbReference type="EMBL" id="LJIX01000006">
    <property type="protein sequence ID" value="KQL18019.1"/>
    <property type="molecule type" value="Genomic_DNA"/>
</dbReference>
<keyword evidence="2" id="KW-1003">Cell membrane</keyword>
<evidence type="ECO:0000256" key="1">
    <source>
        <dbReference type="ARBA" id="ARBA00004651"/>
    </source>
</evidence>
<dbReference type="Proteomes" id="UP000050996">
    <property type="component" value="Unassembled WGS sequence"/>
</dbReference>
<dbReference type="SUPFAM" id="SSF55874">
    <property type="entry name" value="ATPase domain of HSP90 chaperone/DNA topoisomerase II/histidine kinase"/>
    <property type="match status" value="1"/>
</dbReference>
<keyword evidence="7" id="KW-0812">Transmembrane</keyword>
<dbReference type="Pfam" id="PF02518">
    <property type="entry name" value="HATPase_c"/>
    <property type="match status" value="1"/>
</dbReference>
<keyword evidence="5" id="KW-0418">Kinase</keyword>
<dbReference type="RefSeq" id="WP_056682612.1">
    <property type="nucleotide sequence ID" value="NZ_LJIX01000006.1"/>
</dbReference>
<dbReference type="InterPro" id="IPR010559">
    <property type="entry name" value="Sig_transdc_His_kin_internal"/>
</dbReference>
<feature type="transmembrane region" description="Helical" evidence="7">
    <location>
        <begin position="12"/>
        <end position="34"/>
    </location>
</feature>
<comment type="caution">
    <text evidence="9">The sequence shown here is derived from an EMBL/GenBank/DDBJ whole genome shotgun (WGS) entry which is preliminary data.</text>
</comment>
<sequence length="559" mass="65286">MKFTNILSTQKKLFFMFLIVALLPLLTLGVISYMQSTKVVNGKLSNYNQFSGEKIKTELNQILVDMYYGTAAIQQYLADNTSINLKHQKPKTYWDFKVANNLERLLQAHEKSNIRGIYVITSSGYYYGNYSFKVDQFKELELWKRGFRSGNTEIGIYKPNHYRYNNLQYALGLLVPLKFSYGVLNDSFLFIETDLDSLFDSMNLLEEDLHSRITIRDETGKLLYQTKSDEQDLKDDVVWKEYTHINNWELEIRVPRDAFYQSSNVIFKIVLIGILVAFFLALILSYIFSNQFTKRILNLKFAMEEVSKGVFEKKVSFHTKDEIGKLGLHFNRMVDRIKQLMEEVRQKELMKREAEMKAIHYQINPHLLFNTLNTIQWKARLDGNEEIGKMLLHLTKVLEGNLDFTIELIPLKKEIEAIKHFLIIQELRFGSHFTFSLRMDDRIEQGLIPRMTIQPMLENIFFHAFEDGKGNIELEITKTKGYFQLALKDNGKGMSQDKLNTLFLTPNEKVRGGIGLSNVKQKFYIHYGNDYLINVNSVVNQGTVISISWPIRWGGHYDE</sequence>
<keyword evidence="3" id="KW-0597">Phosphoprotein</keyword>
<evidence type="ECO:0000313" key="10">
    <source>
        <dbReference type="Proteomes" id="UP000050996"/>
    </source>
</evidence>
<dbReference type="GO" id="GO:0005886">
    <property type="term" value="C:plasma membrane"/>
    <property type="evidence" value="ECO:0007669"/>
    <property type="project" value="UniProtKB-SubCell"/>
</dbReference>
<feature type="transmembrane region" description="Helical" evidence="7">
    <location>
        <begin position="265"/>
        <end position="288"/>
    </location>
</feature>
<dbReference type="PANTHER" id="PTHR34220">
    <property type="entry name" value="SENSOR HISTIDINE KINASE YPDA"/>
    <property type="match status" value="1"/>
</dbReference>
<protein>
    <recommendedName>
        <fullName evidence="8">HAMP domain-containing protein</fullName>
    </recommendedName>
</protein>
<dbReference type="Pfam" id="PF06580">
    <property type="entry name" value="His_kinase"/>
    <property type="match status" value="1"/>
</dbReference>
<dbReference type="Pfam" id="PF00672">
    <property type="entry name" value="HAMP"/>
    <property type="match status" value="1"/>
</dbReference>
<gene>
    <name evidence="9" type="ORF">AN957_04935</name>
</gene>
<proteinExistence type="predicted"/>
<evidence type="ECO:0000256" key="7">
    <source>
        <dbReference type="SAM" id="Phobius"/>
    </source>
</evidence>
<dbReference type="Gene3D" id="3.30.565.10">
    <property type="entry name" value="Histidine kinase-like ATPase, C-terminal domain"/>
    <property type="match status" value="1"/>
</dbReference>
<evidence type="ECO:0000259" key="8">
    <source>
        <dbReference type="PROSITE" id="PS50885"/>
    </source>
</evidence>
<dbReference type="PROSITE" id="PS50885">
    <property type="entry name" value="HAMP"/>
    <property type="match status" value="1"/>
</dbReference>
<keyword evidence="10" id="KW-1185">Reference proteome</keyword>
<keyword evidence="6 7" id="KW-0472">Membrane</keyword>
<dbReference type="InterPro" id="IPR003660">
    <property type="entry name" value="HAMP_dom"/>
</dbReference>
<dbReference type="GO" id="GO:0000155">
    <property type="term" value="F:phosphorelay sensor kinase activity"/>
    <property type="evidence" value="ECO:0007669"/>
    <property type="project" value="InterPro"/>
</dbReference>
<keyword evidence="4" id="KW-0808">Transferase</keyword>
<evidence type="ECO:0000256" key="3">
    <source>
        <dbReference type="ARBA" id="ARBA00022553"/>
    </source>
</evidence>
<keyword evidence="7" id="KW-1133">Transmembrane helix</keyword>
<comment type="subcellular location">
    <subcellularLocation>
        <location evidence="1">Cell membrane</location>
        <topology evidence="1">Multi-pass membrane protein</topology>
    </subcellularLocation>
</comment>
<dbReference type="PANTHER" id="PTHR34220:SF7">
    <property type="entry name" value="SENSOR HISTIDINE KINASE YPDA"/>
    <property type="match status" value="1"/>
</dbReference>
<dbReference type="Gene3D" id="6.10.340.10">
    <property type="match status" value="1"/>
</dbReference>
<reference evidence="9 10" key="1">
    <citation type="submission" date="2015-09" db="EMBL/GenBank/DDBJ databases">
        <title>Genome sequencing project for genomic taxonomy and phylogenomics of Bacillus-like bacteria.</title>
        <authorList>
            <person name="Liu B."/>
            <person name="Wang J."/>
            <person name="Zhu Y."/>
            <person name="Liu G."/>
            <person name="Chen Q."/>
            <person name="Chen Z."/>
            <person name="Lan J."/>
            <person name="Che J."/>
            <person name="Ge C."/>
            <person name="Shi H."/>
            <person name="Pan Z."/>
            <person name="Liu X."/>
        </authorList>
    </citation>
    <scope>NUCLEOTIDE SEQUENCE [LARGE SCALE GENOMIC DNA]</scope>
    <source>
        <strain evidence="9 10">FJAT-18043</strain>
    </source>
</reference>
<dbReference type="SUPFAM" id="SSF158472">
    <property type="entry name" value="HAMP domain-like"/>
    <property type="match status" value="1"/>
</dbReference>